<evidence type="ECO:0000313" key="2">
    <source>
        <dbReference type="EMBL" id="CAI0627957.1"/>
    </source>
</evidence>
<organism evidence="2 3">
    <name type="scientific">Linum tenue</name>
    <dbReference type="NCBI Taxonomy" id="586396"/>
    <lineage>
        <taxon>Eukaryota</taxon>
        <taxon>Viridiplantae</taxon>
        <taxon>Streptophyta</taxon>
        <taxon>Embryophyta</taxon>
        <taxon>Tracheophyta</taxon>
        <taxon>Spermatophyta</taxon>
        <taxon>Magnoliopsida</taxon>
        <taxon>eudicotyledons</taxon>
        <taxon>Gunneridae</taxon>
        <taxon>Pentapetalae</taxon>
        <taxon>rosids</taxon>
        <taxon>fabids</taxon>
        <taxon>Malpighiales</taxon>
        <taxon>Linaceae</taxon>
        <taxon>Linum</taxon>
    </lineage>
</organism>
<dbReference type="EMBL" id="CAMGYJ010000011">
    <property type="protein sequence ID" value="CAI0627957.1"/>
    <property type="molecule type" value="Genomic_DNA"/>
</dbReference>
<comment type="caution">
    <text evidence="2">The sequence shown here is derived from an EMBL/GenBank/DDBJ whole genome shotgun (WGS) entry which is preliminary data.</text>
</comment>
<evidence type="ECO:0000313" key="3">
    <source>
        <dbReference type="Proteomes" id="UP001154282"/>
    </source>
</evidence>
<sequence length="272" mass="30386">MEARRDQNPRISVKPNQKGAELGRQKTKAAEIDDCQSTAIGGEAREVRRRPARKRELGFRQAVTSFLLYTSPPHHHAAGAGKISLCQLTTQNNPNVKNLAKALVNEEISAFRFDFAGQAKCRHIWREADDLRSELRDLADDKYAIMCVHHDYTPKETTKMDGAVRTVYPRKNWSSMVLYNCGHPKNKVLTPEVVNNQTGAYLHSVLTIHGSADAIVPAGDASEFAKVIPNHKLHIIQGADHGYRSHQTELASVVLEFVKSRLQQQDRSSTTA</sequence>
<dbReference type="PANTHER" id="PTHR35105:SF2">
    <property type="entry name" value="PROTEIN CDI"/>
    <property type="match status" value="1"/>
</dbReference>
<dbReference type="AlphaFoldDB" id="A0AAV0S476"/>
<dbReference type="Proteomes" id="UP001154282">
    <property type="component" value="Unassembled WGS sequence"/>
</dbReference>
<keyword evidence="3" id="KW-1185">Reference proteome</keyword>
<gene>
    <name evidence="2" type="ORF">LITE_LOCUS51476</name>
</gene>
<dbReference type="SUPFAM" id="SSF53474">
    <property type="entry name" value="alpha/beta-Hydrolases"/>
    <property type="match status" value="1"/>
</dbReference>
<dbReference type="PANTHER" id="PTHR35105">
    <property type="entry name" value="EXPRESSED PROTEIN"/>
    <property type="match status" value="1"/>
</dbReference>
<dbReference type="Gene3D" id="3.40.50.1820">
    <property type="entry name" value="alpha/beta hydrolase"/>
    <property type="match status" value="1"/>
</dbReference>
<protein>
    <submittedName>
        <fullName evidence="2">Uncharacterized protein</fullName>
    </submittedName>
</protein>
<reference evidence="2" key="1">
    <citation type="submission" date="2022-08" db="EMBL/GenBank/DDBJ databases">
        <authorList>
            <person name="Gutierrez-Valencia J."/>
        </authorList>
    </citation>
    <scope>NUCLEOTIDE SEQUENCE</scope>
</reference>
<feature type="region of interest" description="Disordered" evidence="1">
    <location>
        <begin position="1"/>
        <end position="35"/>
    </location>
</feature>
<dbReference type="InterPro" id="IPR029058">
    <property type="entry name" value="AB_hydrolase_fold"/>
</dbReference>
<accession>A0AAV0S476</accession>
<name>A0AAV0S476_9ROSI</name>
<proteinExistence type="predicted"/>
<feature type="compositionally biased region" description="Basic and acidic residues" evidence="1">
    <location>
        <begin position="21"/>
        <end position="31"/>
    </location>
</feature>
<evidence type="ECO:0000256" key="1">
    <source>
        <dbReference type="SAM" id="MobiDB-lite"/>
    </source>
</evidence>